<dbReference type="GO" id="GO:0030638">
    <property type="term" value="P:polyketide metabolic process"/>
    <property type="evidence" value="ECO:0007669"/>
    <property type="project" value="InterPro"/>
</dbReference>
<organism evidence="1 2">
    <name type="scientific">Saccharomonospora amisosensis</name>
    <dbReference type="NCBI Taxonomy" id="1128677"/>
    <lineage>
        <taxon>Bacteria</taxon>
        <taxon>Bacillati</taxon>
        <taxon>Actinomycetota</taxon>
        <taxon>Actinomycetes</taxon>
        <taxon>Pseudonocardiales</taxon>
        <taxon>Pseudonocardiaceae</taxon>
        <taxon>Saccharomonospora</taxon>
    </lineage>
</organism>
<dbReference type="RefSeq" id="WP_167172526.1">
    <property type="nucleotide sequence ID" value="NZ_JAAOYM010000001.1"/>
</dbReference>
<reference evidence="1 2" key="1">
    <citation type="submission" date="2020-03" db="EMBL/GenBank/DDBJ databases">
        <title>Sequencing the genomes of 1000 actinobacteria strains.</title>
        <authorList>
            <person name="Klenk H.-P."/>
        </authorList>
    </citation>
    <scope>NUCLEOTIDE SEQUENCE [LARGE SCALE GENOMIC DNA]</scope>
    <source>
        <strain evidence="1 2">DSM 45685</strain>
    </source>
</reference>
<accession>A0A7X5ZS03</accession>
<dbReference type="AlphaFoldDB" id="A0A7X5ZS03"/>
<dbReference type="Pfam" id="PF07366">
    <property type="entry name" value="SnoaL"/>
    <property type="match status" value="1"/>
</dbReference>
<gene>
    <name evidence="1" type="ORF">FHU38_003375</name>
</gene>
<proteinExistence type="predicted"/>
<dbReference type="InterPro" id="IPR032710">
    <property type="entry name" value="NTF2-like_dom_sf"/>
</dbReference>
<dbReference type="EMBL" id="JAAOYM010000001">
    <property type="protein sequence ID" value="NIJ13031.1"/>
    <property type="molecule type" value="Genomic_DNA"/>
</dbReference>
<dbReference type="SUPFAM" id="SSF54427">
    <property type="entry name" value="NTF2-like"/>
    <property type="match status" value="1"/>
</dbReference>
<dbReference type="Proteomes" id="UP000545493">
    <property type="component" value="Unassembled WGS sequence"/>
</dbReference>
<name>A0A7X5ZS03_9PSEU</name>
<comment type="caution">
    <text evidence="1">The sequence shown here is derived from an EMBL/GenBank/DDBJ whole genome shotgun (WGS) entry which is preliminary data.</text>
</comment>
<dbReference type="Gene3D" id="3.10.450.50">
    <property type="match status" value="1"/>
</dbReference>
<evidence type="ECO:0000313" key="1">
    <source>
        <dbReference type="EMBL" id="NIJ13031.1"/>
    </source>
</evidence>
<protein>
    <submittedName>
        <fullName evidence="1">Putative ester cyclase</fullName>
    </submittedName>
</protein>
<sequence>MSQVLLSNTATTQITDEDIRRPVDGFVAAVNAGDMDAAIAYLADDAVHHGRISNYRPEGVKVLFNLLRGVLPDLRLDIRDVRIEGNRVISRVVGSGTHTGSYLGKAATGRPIVWETVDIATVAPGGNGSSSTIVERYWDVFADPYAWNEIGFIPAIMC</sequence>
<dbReference type="InterPro" id="IPR009959">
    <property type="entry name" value="Cyclase_SnoaL-like"/>
</dbReference>
<evidence type="ECO:0000313" key="2">
    <source>
        <dbReference type="Proteomes" id="UP000545493"/>
    </source>
</evidence>
<keyword evidence="2" id="KW-1185">Reference proteome</keyword>